<dbReference type="PANTHER" id="PTHR48228">
    <property type="entry name" value="SUCCINYL-COA--D-CITRAMALATE COA-TRANSFERASE"/>
    <property type="match status" value="1"/>
</dbReference>
<sequence>MAGLKDFPKFGALAGLKILDSGSNIAGPLGGGLLAECGATVIHFEGPKKPDNQRGWYGYPQNHRNQLSMVADIKSEEGRKIFLDLIKWADIWVESSKGGQYDRLGLSDEVIWEVNPKIAIVHVSGYGQTGDPSYVTRASYDAVGQAFSGYMSLNGTTEALKINPYLSDFVCGLTTCWAMLACYVSTILTGKGESVDVAQYEALARIMDGRMIQYATDGVKMPRTGNKDAQAALFSFYTCKDGRTIFIGMTGAEVCKRGFPIIGLPVPGTGDPDFPEGFTGWMIYTPVGQRMEKAMEKYVSEHTMEEVEAEMQAHQIPCQRVYELEDCLNDPHWKARGTITEWDDPMMGHITGLGLINKFKRNPSEIWRGAPLFGMDNRDILKDLGYDDAKIDELYEQGIVNEFDLDTTIKRYRLDEVIPHMRKKEE</sequence>
<dbReference type="AlphaFoldDB" id="A0A844FAY5"/>
<dbReference type="SUPFAM" id="SSF89796">
    <property type="entry name" value="CoA-transferase family III (CaiB/BaiF)"/>
    <property type="match status" value="1"/>
</dbReference>
<evidence type="ECO:0000313" key="3">
    <source>
        <dbReference type="EMBL" id="MSS39905.1"/>
    </source>
</evidence>
<dbReference type="InterPro" id="IPR044855">
    <property type="entry name" value="CoA-Trfase_III_dom3_sf"/>
</dbReference>
<dbReference type="InterPro" id="IPR050509">
    <property type="entry name" value="CoA-transferase_III"/>
</dbReference>
<evidence type="ECO:0000313" key="4">
    <source>
        <dbReference type="Proteomes" id="UP000462363"/>
    </source>
</evidence>
<dbReference type="Gene3D" id="3.30.1540.10">
    <property type="entry name" value="formyl-coa transferase, domain 3"/>
    <property type="match status" value="1"/>
</dbReference>
<accession>A0A844FAY5</accession>
<dbReference type="PANTHER" id="PTHR48228:SF6">
    <property type="entry name" value="L-CARNITINE COA-TRANSFERASE"/>
    <property type="match status" value="1"/>
</dbReference>
<comment type="similarity">
    <text evidence="1">Belongs to the CoA-transferase III family.</text>
</comment>
<organism evidence="3 4">
    <name type="scientific">Clostridium scindens (strain JCM 10418 / VPI 12708)</name>
    <dbReference type="NCBI Taxonomy" id="29347"/>
    <lineage>
        <taxon>Bacteria</taxon>
        <taxon>Bacillati</taxon>
        <taxon>Bacillota</taxon>
        <taxon>Clostridia</taxon>
        <taxon>Lachnospirales</taxon>
        <taxon>Lachnospiraceae</taxon>
    </lineage>
</organism>
<dbReference type="Proteomes" id="UP000462363">
    <property type="component" value="Unassembled WGS sequence"/>
</dbReference>
<keyword evidence="2 3" id="KW-0808">Transferase</keyword>
<protein>
    <submittedName>
        <fullName evidence="3">CoA transferase</fullName>
    </submittedName>
</protein>
<dbReference type="GO" id="GO:0016740">
    <property type="term" value="F:transferase activity"/>
    <property type="evidence" value="ECO:0007669"/>
    <property type="project" value="UniProtKB-KW"/>
</dbReference>
<dbReference type="Gene3D" id="3.40.50.10540">
    <property type="entry name" value="Crotonobetainyl-coa:carnitine coa-transferase, domain 1"/>
    <property type="match status" value="1"/>
</dbReference>
<comment type="caution">
    <text evidence="3">The sequence shown here is derived from an EMBL/GenBank/DDBJ whole genome shotgun (WGS) entry which is preliminary data.</text>
</comment>
<evidence type="ECO:0000256" key="1">
    <source>
        <dbReference type="ARBA" id="ARBA00008383"/>
    </source>
</evidence>
<dbReference type="Pfam" id="PF02515">
    <property type="entry name" value="CoA_transf_3"/>
    <property type="match status" value="1"/>
</dbReference>
<dbReference type="InterPro" id="IPR023606">
    <property type="entry name" value="CoA-Trfase_III_dom_1_sf"/>
</dbReference>
<dbReference type="InterPro" id="IPR003673">
    <property type="entry name" value="CoA-Trfase_fam_III"/>
</dbReference>
<dbReference type="RefSeq" id="WP_009247903.1">
    <property type="nucleotide sequence ID" value="NZ_AP024846.1"/>
</dbReference>
<gene>
    <name evidence="3" type="ORF">FYJ37_05965</name>
</gene>
<reference evidence="3 4" key="1">
    <citation type="submission" date="2019-08" db="EMBL/GenBank/DDBJ databases">
        <title>In-depth cultivation of the pig gut microbiome towards novel bacterial diversity and tailored functional studies.</title>
        <authorList>
            <person name="Wylensek D."/>
            <person name="Hitch T.C.A."/>
            <person name="Clavel T."/>
        </authorList>
    </citation>
    <scope>NUCLEOTIDE SEQUENCE [LARGE SCALE GENOMIC DNA]</scope>
    <source>
        <strain evidence="3 4">BL-389-WT-3D</strain>
    </source>
</reference>
<proteinExistence type="inferred from homology"/>
<name>A0A844FAY5_CLOSV</name>
<dbReference type="EMBL" id="VUMB01000009">
    <property type="protein sequence ID" value="MSS39905.1"/>
    <property type="molecule type" value="Genomic_DNA"/>
</dbReference>
<evidence type="ECO:0000256" key="2">
    <source>
        <dbReference type="ARBA" id="ARBA00022679"/>
    </source>
</evidence>